<organism evidence="11 12">
    <name type="scientific">Bradyrhizobium uaiense</name>
    <dbReference type="NCBI Taxonomy" id="2594946"/>
    <lineage>
        <taxon>Bacteria</taxon>
        <taxon>Pseudomonadati</taxon>
        <taxon>Pseudomonadota</taxon>
        <taxon>Alphaproteobacteria</taxon>
        <taxon>Hyphomicrobiales</taxon>
        <taxon>Nitrobacteraceae</taxon>
        <taxon>Bradyrhizobium</taxon>
    </lineage>
</organism>
<dbReference type="InterPro" id="IPR021130">
    <property type="entry name" value="PRib-ATP_PPHydrolase-like"/>
</dbReference>
<name>A0A6P1BFC1_9BRAD</name>
<keyword evidence="8" id="KW-0067">ATP-binding</keyword>
<accession>A0A6P1BFC1</accession>
<dbReference type="AlphaFoldDB" id="A0A6P1BFC1"/>
<dbReference type="GO" id="GO:0004636">
    <property type="term" value="F:phosphoribosyl-ATP diphosphatase activity"/>
    <property type="evidence" value="ECO:0007669"/>
    <property type="project" value="UniProtKB-EC"/>
</dbReference>
<dbReference type="EMBL" id="VKHP01000051">
    <property type="protein sequence ID" value="NEU97157.1"/>
    <property type="molecule type" value="Genomic_DNA"/>
</dbReference>
<dbReference type="NCBIfam" id="TIGR03188">
    <property type="entry name" value="histidine_hisI"/>
    <property type="match status" value="1"/>
</dbReference>
<evidence type="ECO:0000256" key="6">
    <source>
        <dbReference type="ARBA" id="ARBA00022741"/>
    </source>
</evidence>
<feature type="compositionally biased region" description="Basic and acidic residues" evidence="10">
    <location>
        <begin position="1"/>
        <end position="14"/>
    </location>
</feature>
<keyword evidence="7 11" id="KW-0378">Hydrolase</keyword>
<evidence type="ECO:0000256" key="1">
    <source>
        <dbReference type="ARBA" id="ARBA00001460"/>
    </source>
</evidence>
<evidence type="ECO:0000256" key="7">
    <source>
        <dbReference type="ARBA" id="ARBA00022801"/>
    </source>
</evidence>
<evidence type="ECO:0000256" key="9">
    <source>
        <dbReference type="ARBA" id="ARBA00023102"/>
    </source>
</evidence>
<evidence type="ECO:0000256" key="8">
    <source>
        <dbReference type="ARBA" id="ARBA00022840"/>
    </source>
</evidence>
<feature type="region of interest" description="Disordered" evidence="10">
    <location>
        <begin position="129"/>
        <end position="162"/>
    </location>
</feature>
<evidence type="ECO:0000256" key="4">
    <source>
        <dbReference type="ARBA" id="ARBA00012414"/>
    </source>
</evidence>
<keyword evidence="12" id="KW-1185">Reference proteome</keyword>
<sequence>MTEIARHPEREPAGRRRRVLQRAEGRPDIGRPSTSSSAQGELKLLHASLAAVTPDNHPRTARLLASSTRKIAQKVIEEAGEVALETVKHNTQAIVRESADLLYHLVALWHRAGVDPDSVWVEMRRRADELGIAEKPPKARNRTPDLSMPVPQGKGGDHDQGE</sequence>
<proteinExistence type="inferred from homology"/>
<evidence type="ECO:0000313" key="12">
    <source>
        <dbReference type="Proteomes" id="UP000468531"/>
    </source>
</evidence>
<gene>
    <name evidence="11" type="primary">hisE</name>
    <name evidence="11" type="ORF">FNJ47_15265</name>
</gene>
<dbReference type="PANTHER" id="PTHR42945">
    <property type="entry name" value="HISTIDINE BIOSYNTHESIS BIFUNCTIONAL PROTEIN"/>
    <property type="match status" value="1"/>
</dbReference>
<reference evidence="11 12" key="1">
    <citation type="journal article" date="2020" name="Arch. Microbiol.">
        <title>Bradyrhizobium uaiense sp. nov., a new highly efficient cowpea symbiont.</title>
        <authorList>
            <person name="Cabral Michel D."/>
            <person name="Azarias Guimaraes A."/>
            <person name="Martins da Costa E."/>
            <person name="Soares de Carvalho T."/>
            <person name="Balsanelli E."/>
            <person name="Willems A."/>
            <person name="Maltempi de Souza E."/>
            <person name="de Souza Moreira F.M."/>
        </authorList>
    </citation>
    <scope>NUCLEOTIDE SEQUENCE [LARGE SCALE GENOMIC DNA]</scope>
    <source>
        <strain evidence="11 12">UFLA 03-164</strain>
    </source>
</reference>
<dbReference type="EC" id="3.6.1.31" evidence="4"/>
<dbReference type="CDD" id="cd11534">
    <property type="entry name" value="NTP-PPase_HisIE_like"/>
    <property type="match status" value="1"/>
</dbReference>
<dbReference type="RefSeq" id="WP_163154317.1">
    <property type="nucleotide sequence ID" value="NZ_VKHP01000051.1"/>
</dbReference>
<dbReference type="Gene3D" id="1.10.287.1080">
    <property type="entry name" value="MazG-like"/>
    <property type="match status" value="1"/>
</dbReference>
<evidence type="ECO:0000256" key="10">
    <source>
        <dbReference type="SAM" id="MobiDB-lite"/>
    </source>
</evidence>
<dbReference type="Proteomes" id="UP000468531">
    <property type="component" value="Unassembled WGS sequence"/>
</dbReference>
<keyword evidence="6" id="KW-0547">Nucleotide-binding</keyword>
<dbReference type="GO" id="GO:0005524">
    <property type="term" value="F:ATP binding"/>
    <property type="evidence" value="ECO:0007669"/>
    <property type="project" value="UniProtKB-KW"/>
</dbReference>
<dbReference type="SUPFAM" id="SSF101386">
    <property type="entry name" value="all-alpha NTP pyrophosphatases"/>
    <property type="match status" value="1"/>
</dbReference>
<comment type="catalytic activity">
    <reaction evidence="1">
        <text>1-(5-phospho-beta-D-ribosyl)-ATP + H2O = 1-(5-phospho-beta-D-ribosyl)-5'-AMP + diphosphate + H(+)</text>
        <dbReference type="Rhea" id="RHEA:22828"/>
        <dbReference type="ChEBI" id="CHEBI:15377"/>
        <dbReference type="ChEBI" id="CHEBI:15378"/>
        <dbReference type="ChEBI" id="CHEBI:33019"/>
        <dbReference type="ChEBI" id="CHEBI:59457"/>
        <dbReference type="ChEBI" id="CHEBI:73183"/>
        <dbReference type="EC" id="3.6.1.31"/>
    </reaction>
</comment>
<evidence type="ECO:0000256" key="2">
    <source>
        <dbReference type="ARBA" id="ARBA00005204"/>
    </source>
</evidence>
<evidence type="ECO:0000256" key="5">
    <source>
        <dbReference type="ARBA" id="ARBA00022605"/>
    </source>
</evidence>
<evidence type="ECO:0000313" key="11">
    <source>
        <dbReference type="EMBL" id="NEU97157.1"/>
    </source>
</evidence>
<keyword evidence="9" id="KW-0368">Histidine biosynthesis</keyword>
<dbReference type="PANTHER" id="PTHR42945:SF1">
    <property type="entry name" value="HISTIDINE BIOSYNTHESIS BIFUNCTIONAL PROTEIN HIS7"/>
    <property type="match status" value="1"/>
</dbReference>
<dbReference type="InterPro" id="IPR008179">
    <property type="entry name" value="HisE"/>
</dbReference>
<comment type="caution">
    <text evidence="11">The sequence shown here is derived from an EMBL/GenBank/DDBJ whole genome shotgun (WGS) entry which is preliminary data.</text>
</comment>
<dbReference type="UniPathway" id="UPA00031">
    <property type="reaction ID" value="UER00007"/>
</dbReference>
<comment type="pathway">
    <text evidence="2">Amino-acid biosynthesis; L-histidine biosynthesis; L-histidine from 5-phospho-alpha-D-ribose 1-diphosphate: step 2/9.</text>
</comment>
<protein>
    <recommendedName>
        <fullName evidence="4">phosphoribosyl-ATP diphosphatase</fullName>
        <ecNumber evidence="4">3.6.1.31</ecNumber>
    </recommendedName>
</protein>
<comment type="similarity">
    <text evidence="3">Belongs to the PRA-PH family.</text>
</comment>
<feature type="region of interest" description="Disordered" evidence="10">
    <location>
        <begin position="1"/>
        <end position="39"/>
    </location>
</feature>
<evidence type="ECO:0000256" key="3">
    <source>
        <dbReference type="ARBA" id="ARBA00009392"/>
    </source>
</evidence>
<keyword evidence="5" id="KW-0028">Amino-acid biosynthesis</keyword>
<dbReference type="Pfam" id="PF01503">
    <property type="entry name" value="PRA-PH"/>
    <property type="match status" value="1"/>
</dbReference>
<dbReference type="GO" id="GO:0000105">
    <property type="term" value="P:L-histidine biosynthetic process"/>
    <property type="evidence" value="ECO:0007669"/>
    <property type="project" value="UniProtKB-UniPathway"/>
</dbReference>